<feature type="transmembrane region" description="Helical" evidence="1">
    <location>
        <begin position="139"/>
        <end position="158"/>
    </location>
</feature>
<proteinExistence type="predicted"/>
<name>A0A0N7KBI4_9GAMM</name>
<keyword evidence="1" id="KW-1133">Transmembrane helix</keyword>
<protein>
    <submittedName>
        <fullName evidence="2">Uncharacterized protein</fullName>
    </submittedName>
</protein>
<dbReference type="AlphaFoldDB" id="A0A0N7KBI4"/>
<dbReference type="KEGG" id="ebh:BSEPE_1115"/>
<keyword evidence="3" id="KW-1185">Reference proteome</keyword>
<keyword evidence="1" id="KW-0472">Membrane</keyword>
<dbReference type="RefSeq" id="WP_066044991.1">
    <property type="nucleotide sequence ID" value="NZ_AP013042.1"/>
</dbReference>
<sequence length="236" mass="26327">MNQLPVNKVFIAGFAFAMTHWKKILEISLVPLVISLPLLMMLPELLMVAKQVFLAIEQTAPDTPLPEIILPDNTGIYFILFLYGNISLSIDMYRLVILGRQSVGITPVFDLGKIARFFGLTLLVGMVTIVPLVLTNLLILQFIISFLMVPITLNFVNIAIGKPSRYRWGLSFPTHMNLFFLQVIVPMLVVLLLTSLAKLIGFGVGAEWVARVLVFYWSAITLALCYQLLTTSGKTP</sequence>
<evidence type="ECO:0000313" key="3">
    <source>
        <dbReference type="Proteomes" id="UP000067399"/>
    </source>
</evidence>
<evidence type="ECO:0000313" key="2">
    <source>
        <dbReference type="EMBL" id="BAS68103.1"/>
    </source>
</evidence>
<dbReference type="EMBL" id="AP013042">
    <property type="protein sequence ID" value="BAS68103.1"/>
    <property type="molecule type" value="Genomic_DNA"/>
</dbReference>
<keyword evidence="1" id="KW-0812">Transmembrane</keyword>
<feature type="transmembrane region" description="Helical" evidence="1">
    <location>
        <begin position="75"/>
        <end position="93"/>
    </location>
</feature>
<reference evidence="2 3" key="2">
    <citation type="journal article" date="2016" name="ISME J.">
        <title>Heterogeneous composition of key metabolic gene clusters in a vent mussel symbiont population.</title>
        <authorList>
            <person name="Ikuta T."/>
            <person name="Takaki Y."/>
            <person name="Nagai Y."/>
            <person name="Shimamura S."/>
            <person name="Tsuda M."/>
            <person name="Kawagucci S."/>
            <person name="Aoki Y."/>
            <person name="Inoue K."/>
            <person name="Teruya M."/>
            <person name="Satou K."/>
            <person name="Teruya K."/>
            <person name="Shimoji M."/>
            <person name="Tamotsu H."/>
            <person name="Hirano T."/>
            <person name="Maruyama T."/>
            <person name="Yoshida T."/>
        </authorList>
    </citation>
    <scope>NUCLEOTIDE SEQUENCE [LARGE SCALE GENOMIC DNA]</scope>
    <source>
        <strain evidence="2 3">Myojin Knoll</strain>
    </source>
</reference>
<dbReference type="OrthoDB" id="9786223at2"/>
<dbReference type="Proteomes" id="UP000067399">
    <property type="component" value="Chromosome"/>
</dbReference>
<feature type="transmembrane region" description="Helical" evidence="1">
    <location>
        <begin position="208"/>
        <end position="229"/>
    </location>
</feature>
<evidence type="ECO:0000256" key="1">
    <source>
        <dbReference type="SAM" id="Phobius"/>
    </source>
</evidence>
<gene>
    <name evidence="2" type="ORF">BSEPE_1115</name>
</gene>
<organism evidence="2 3">
    <name type="scientific">endosymbiont of Bathymodiolus septemdierum str. Myojin knoll</name>
    <dbReference type="NCBI Taxonomy" id="1303921"/>
    <lineage>
        <taxon>Bacteria</taxon>
        <taxon>Pseudomonadati</taxon>
        <taxon>Pseudomonadota</taxon>
        <taxon>Gammaproteobacteria</taxon>
        <taxon>sulfur-oxidizing symbionts</taxon>
    </lineage>
</organism>
<feature type="transmembrane region" description="Helical" evidence="1">
    <location>
        <begin position="24"/>
        <end position="42"/>
    </location>
</feature>
<reference evidence="2 3" key="1">
    <citation type="journal article" date="2000" name="Mar. Ecol. Prog. Ser.">
        <title>Phylogenetic characterization of endosymbionts in three hydrothermal vent mussels: influence on host distributions.</title>
        <authorList>
            <person name="Fujiwara Y."/>
            <person name="Takai K."/>
            <person name="Uematsu K."/>
            <person name="Tsuchida S."/>
            <person name="Hunt J.C."/>
            <person name="Hashimoto J."/>
        </authorList>
    </citation>
    <scope>NUCLEOTIDE SEQUENCE [LARGE SCALE GENOMIC DNA]</scope>
    <source>
        <strain evidence="2 3">Myojin Knoll</strain>
    </source>
</reference>
<feature type="transmembrane region" description="Helical" evidence="1">
    <location>
        <begin position="114"/>
        <end position="133"/>
    </location>
</feature>
<accession>A0A0N7KBI4</accession>
<feature type="transmembrane region" description="Helical" evidence="1">
    <location>
        <begin position="179"/>
        <end position="202"/>
    </location>
</feature>
<dbReference type="STRING" id="1303921.BSEPE_1115"/>